<evidence type="ECO:0000256" key="1">
    <source>
        <dbReference type="ARBA" id="ARBA00009437"/>
    </source>
</evidence>
<evidence type="ECO:0000256" key="4">
    <source>
        <dbReference type="ARBA" id="ARBA00023163"/>
    </source>
</evidence>
<evidence type="ECO:0000256" key="3">
    <source>
        <dbReference type="ARBA" id="ARBA00023125"/>
    </source>
</evidence>
<dbReference type="InterPro" id="IPR000847">
    <property type="entry name" value="LysR_HTH_N"/>
</dbReference>
<name>A0ABX2F3X1_9PSEU</name>
<keyword evidence="4" id="KW-0804">Transcription</keyword>
<evidence type="ECO:0000313" key="7">
    <source>
        <dbReference type="Proteomes" id="UP000763557"/>
    </source>
</evidence>
<sequence length="286" mass="30572">MTVNLAQLRAFLAVVDEGGFSAAAPALGISQSAVSHAIAALERAVGSPVLHRTKQPQLTTFGARLVEHARAAVGAASAIDDLVAENANQPTGTIRLAAPATVCQGLLPDLLTKWRGDFPGITVRVFEGEDHEIVEWLAERTIDAAVLVDPDGHDGAEIGADEFRALLRRDHPLAGEDVIDIPDLDDDPFLLSDGGCERHIRELYRRTTSRLRPTHRVREGATLIAMVQAGIGVSIVPSLMGAMIDNRVVLVPLKQKLKRRLVLTGPASGSWHPAVTALVDATRSRA</sequence>
<feature type="domain" description="HTH lysR-type" evidence="5">
    <location>
        <begin position="3"/>
        <end position="59"/>
    </location>
</feature>
<dbReference type="EMBL" id="JAAATY010000008">
    <property type="protein sequence ID" value="NRN66036.1"/>
    <property type="molecule type" value="Genomic_DNA"/>
</dbReference>
<comment type="caution">
    <text evidence="6">The sequence shown here is derived from an EMBL/GenBank/DDBJ whole genome shotgun (WGS) entry which is preliminary data.</text>
</comment>
<dbReference type="Proteomes" id="UP000763557">
    <property type="component" value="Unassembled WGS sequence"/>
</dbReference>
<dbReference type="InterPro" id="IPR036388">
    <property type="entry name" value="WH-like_DNA-bd_sf"/>
</dbReference>
<dbReference type="SUPFAM" id="SSF46785">
    <property type="entry name" value="Winged helix' DNA-binding domain"/>
    <property type="match status" value="1"/>
</dbReference>
<gene>
    <name evidence="6" type="ORF">GC106_32540</name>
</gene>
<comment type="similarity">
    <text evidence="1">Belongs to the LysR transcriptional regulatory family.</text>
</comment>
<keyword evidence="7" id="KW-1185">Reference proteome</keyword>
<dbReference type="PANTHER" id="PTHR30346:SF28">
    <property type="entry name" value="HTH-TYPE TRANSCRIPTIONAL REGULATOR CYNR"/>
    <property type="match status" value="1"/>
</dbReference>
<keyword evidence="3" id="KW-0238">DNA-binding</keyword>
<dbReference type="PROSITE" id="PS50931">
    <property type="entry name" value="HTH_LYSR"/>
    <property type="match status" value="1"/>
</dbReference>
<dbReference type="SUPFAM" id="SSF53850">
    <property type="entry name" value="Periplasmic binding protein-like II"/>
    <property type="match status" value="1"/>
</dbReference>
<evidence type="ECO:0000313" key="6">
    <source>
        <dbReference type="EMBL" id="NRN66036.1"/>
    </source>
</evidence>
<keyword evidence="2" id="KW-0805">Transcription regulation</keyword>
<dbReference type="Gene3D" id="3.40.190.10">
    <property type="entry name" value="Periplasmic binding protein-like II"/>
    <property type="match status" value="2"/>
</dbReference>
<evidence type="ECO:0000259" key="5">
    <source>
        <dbReference type="PROSITE" id="PS50931"/>
    </source>
</evidence>
<dbReference type="Gene3D" id="1.10.10.10">
    <property type="entry name" value="Winged helix-like DNA-binding domain superfamily/Winged helix DNA-binding domain"/>
    <property type="match status" value="1"/>
</dbReference>
<organism evidence="6 7">
    <name type="scientific">Kibdelosporangium persicum</name>
    <dbReference type="NCBI Taxonomy" id="2698649"/>
    <lineage>
        <taxon>Bacteria</taxon>
        <taxon>Bacillati</taxon>
        <taxon>Actinomycetota</taxon>
        <taxon>Actinomycetes</taxon>
        <taxon>Pseudonocardiales</taxon>
        <taxon>Pseudonocardiaceae</taxon>
        <taxon>Kibdelosporangium</taxon>
    </lineage>
</organism>
<dbReference type="Pfam" id="PF03466">
    <property type="entry name" value="LysR_substrate"/>
    <property type="match status" value="1"/>
</dbReference>
<evidence type="ECO:0000256" key="2">
    <source>
        <dbReference type="ARBA" id="ARBA00023015"/>
    </source>
</evidence>
<dbReference type="PANTHER" id="PTHR30346">
    <property type="entry name" value="TRANSCRIPTIONAL DUAL REGULATOR HCAR-RELATED"/>
    <property type="match status" value="1"/>
</dbReference>
<dbReference type="PRINTS" id="PR00039">
    <property type="entry name" value="HTHLYSR"/>
</dbReference>
<dbReference type="Pfam" id="PF00126">
    <property type="entry name" value="HTH_1"/>
    <property type="match status" value="1"/>
</dbReference>
<dbReference type="CDD" id="cd05466">
    <property type="entry name" value="PBP2_LTTR_substrate"/>
    <property type="match status" value="1"/>
</dbReference>
<accession>A0ABX2F3X1</accession>
<protein>
    <submittedName>
        <fullName evidence="6">HTH-type transcriptional regulator GltC</fullName>
    </submittedName>
</protein>
<dbReference type="RefSeq" id="WP_173131268.1">
    <property type="nucleotide sequence ID" value="NZ_CBCSGW010000002.1"/>
</dbReference>
<proteinExistence type="inferred from homology"/>
<reference evidence="6 7" key="1">
    <citation type="submission" date="2020-01" db="EMBL/GenBank/DDBJ databases">
        <title>Kibdelosporangium persica a novel Actinomycetes from a hot desert in Iran.</title>
        <authorList>
            <person name="Safaei N."/>
            <person name="Zaburannyi N."/>
            <person name="Mueller R."/>
            <person name="Wink J."/>
        </authorList>
    </citation>
    <scope>NUCLEOTIDE SEQUENCE [LARGE SCALE GENOMIC DNA]</scope>
    <source>
        <strain evidence="6 7">4NS15</strain>
    </source>
</reference>
<dbReference type="InterPro" id="IPR005119">
    <property type="entry name" value="LysR_subst-bd"/>
</dbReference>
<dbReference type="InterPro" id="IPR036390">
    <property type="entry name" value="WH_DNA-bd_sf"/>
</dbReference>